<dbReference type="PANTHER" id="PTHR12677:SF59">
    <property type="entry name" value="GOLGI APPARATUS MEMBRANE PROTEIN TVP38-RELATED"/>
    <property type="match status" value="1"/>
</dbReference>
<dbReference type="PANTHER" id="PTHR12677">
    <property type="entry name" value="GOLGI APPARATUS MEMBRANE PROTEIN TVP38-RELATED"/>
    <property type="match status" value="1"/>
</dbReference>
<feature type="domain" description="VTT" evidence="7">
    <location>
        <begin position="64"/>
        <end position="181"/>
    </location>
</feature>
<feature type="transmembrane region" description="Helical" evidence="6">
    <location>
        <begin position="191"/>
        <end position="209"/>
    </location>
</feature>
<reference evidence="9" key="1">
    <citation type="journal article" date="2019" name="Int. J. Syst. Evol. Microbiol.">
        <title>The Global Catalogue of Microorganisms (GCM) 10K type strain sequencing project: providing services to taxonomists for standard genome sequencing and annotation.</title>
        <authorList>
            <consortium name="The Broad Institute Genomics Platform"/>
            <consortium name="The Broad Institute Genome Sequencing Center for Infectious Disease"/>
            <person name="Wu L."/>
            <person name="Ma J."/>
        </authorList>
    </citation>
    <scope>NUCLEOTIDE SEQUENCE [LARGE SCALE GENOMIC DNA]</scope>
    <source>
        <strain evidence="9">CGMCC 4.7426</strain>
    </source>
</reference>
<protein>
    <recommendedName>
        <fullName evidence="6">TVP38/TMEM64 family membrane protein</fullName>
    </recommendedName>
</protein>
<evidence type="ECO:0000256" key="6">
    <source>
        <dbReference type="RuleBase" id="RU366058"/>
    </source>
</evidence>
<evidence type="ECO:0000256" key="4">
    <source>
        <dbReference type="ARBA" id="ARBA00022989"/>
    </source>
</evidence>
<keyword evidence="3 6" id="KW-0812">Transmembrane</keyword>
<name>A0ABV9DKZ4_9BACI</name>
<evidence type="ECO:0000259" key="7">
    <source>
        <dbReference type="Pfam" id="PF09335"/>
    </source>
</evidence>
<dbReference type="EMBL" id="JBHSFU010000009">
    <property type="protein sequence ID" value="MFC4559501.1"/>
    <property type="molecule type" value="Genomic_DNA"/>
</dbReference>
<evidence type="ECO:0000313" key="8">
    <source>
        <dbReference type="EMBL" id="MFC4559501.1"/>
    </source>
</evidence>
<dbReference type="Pfam" id="PF09335">
    <property type="entry name" value="VTT_dom"/>
    <property type="match status" value="1"/>
</dbReference>
<accession>A0ABV9DKZ4</accession>
<keyword evidence="9" id="KW-1185">Reference proteome</keyword>
<proteinExistence type="inferred from homology"/>
<keyword evidence="5 6" id="KW-0472">Membrane</keyword>
<comment type="caution">
    <text evidence="8">The sequence shown here is derived from an EMBL/GenBank/DDBJ whole genome shotgun (WGS) entry which is preliminary data.</text>
</comment>
<organism evidence="8 9">
    <name type="scientific">Virgibacillus kekensis</name>
    <dbReference type="NCBI Taxonomy" id="202261"/>
    <lineage>
        <taxon>Bacteria</taxon>
        <taxon>Bacillati</taxon>
        <taxon>Bacillota</taxon>
        <taxon>Bacilli</taxon>
        <taxon>Bacillales</taxon>
        <taxon>Bacillaceae</taxon>
        <taxon>Virgibacillus</taxon>
    </lineage>
</organism>
<dbReference type="Proteomes" id="UP001595989">
    <property type="component" value="Unassembled WGS sequence"/>
</dbReference>
<evidence type="ECO:0000256" key="5">
    <source>
        <dbReference type="ARBA" id="ARBA00023136"/>
    </source>
</evidence>
<dbReference type="InterPro" id="IPR032816">
    <property type="entry name" value="VTT_dom"/>
</dbReference>
<dbReference type="RefSeq" id="WP_390297782.1">
    <property type="nucleotide sequence ID" value="NZ_JBHSFU010000009.1"/>
</dbReference>
<evidence type="ECO:0000256" key="1">
    <source>
        <dbReference type="ARBA" id="ARBA00004651"/>
    </source>
</evidence>
<evidence type="ECO:0000313" key="9">
    <source>
        <dbReference type="Proteomes" id="UP001595989"/>
    </source>
</evidence>
<gene>
    <name evidence="8" type="ORF">ACFO3D_14980</name>
</gene>
<comment type="caution">
    <text evidence="6">Lacks conserved residue(s) required for the propagation of feature annotation.</text>
</comment>
<comment type="similarity">
    <text evidence="6">Belongs to the TVP38/TMEM64 family.</text>
</comment>
<keyword evidence="2 6" id="KW-1003">Cell membrane</keyword>
<feature type="transmembrane region" description="Helical" evidence="6">
    <location>
        <begin position="83"/>
        <end position="101"/>
    </location>
</feature>
<evidence type="ECO:0000256" key="3">
    <source>
        <dbReference type="ARBA" id="ARBA00022692"/>
    </source>
</evidence>
<sequence length="232" mass="26070">MNKQLKSFIWKLAALLSVAGLLILLNKVYFHITPKQIEMWINGLGFWAPVIILLVFTIRPFTLVPLSIFAIATGMIFGQYMGTLYIVIGTVLGATASFIVMKKFFKDAKIEDDSKETLRQLKKDLESHGFKSVLMLRVAPVLNFDLVTFVCSKTDVYLWKYIAGTALGTLPGSFMFGFFGSSLLKLNPVNLIILTVIIIVIAGLSYVMYKQLGKKYNLLKLQEEIKELKNGN</sequence>
<dbReference type="InterPro" id="IPR015414">
    <property type="entry name" value="TMEM64"/>
</dbReference>
<comment type="subcellular location">
    <subcellularLocation>
        <location evidence="1 6">Cell membrane</location>
        <topology evidence="1 6">Multi-pass membrane protein</topology>
    </subcellularLocation>
</comment>
<keyword evidence="4 6" id="KW-1133">Transmembrane helix</keyword>
<feature type="transmembrane region" description="Helical" evidence="6">
    <location>
        <begin position="46"/>
        <end position="71"/>
    </location>
</feature>
<feature type="transmembrane region" description="Helical" evidence="6">
    <location>
        <begin position="158"/>
        <end position="179"/>
    </location>
</feature>
<evidence type="ECO:0000256" key="2">
    <source>
        <dbReference type="ARBA" id="ARBA00022475"/>
    </source>
</evidence>